<dbReference type="InterPro" id="IPR013785">
    <property type="entry name" value="Aldolase_TIM"/>
</dbReference>
<gene>
    <name evidence="4" type="ORF">UFOPK3954_01311</name>
</gene>
<accession>A0A6J7NS60</accession>
<keyword evidence="2" id="KW-0288">FMN</keyword>
<proteinExistence type="predicted"/>
<dbReference type="GO" id="GO:0018580">
    <property type="term" value="F:nitronate monooxygenase activity"/>
    <property type="evidence" value="ECO:0007669"/>
    <property type="project" value="InterPro"/>
</dbReference>
<keyword evidence="1" id="KW-0285">Flavoprotein</keyword>
<evidence type="ECO:0000256" key="3">
    <source>
        <dbReference type="ARBA" id="ARBA00023002"/>
    </source>
</evidence>
<protein>
    <submittedName>
        <fullName evidence="4">Unannotated protein</fullName>
    </submittedName>
</protein>
<evidence type="ECO:0000313" key="4">
    <source>
        <dbReference type="EMBL" id="CAB4993462.1"/>
    </source>
</evidence>
<evidence type="ECO:0000256" key="2">
    <source>
        <dbReference type="ARBA" id="ARBA00022643"/>
    </source>
</evidence>
<dbReference type="EMBL" id="CAFBON010000129">
    <property type="protein sequence ID" value="CAB4993462.1"/>
    <property type="molecule type" value="Genomic_DNA"/>
</dbReference>
<evidence type="ECO:0000256" key="1">
    <source>
        <dbReference type="ARBA" id="ARBA00022630"/>
    </source>
</evidence>
<dbReference type="CDD" id="cd04730">
    <property type="entry name" value="NPD_like"/>
    <property type="match status" value="1"/>
</dbReference>
<organism evidence="4">
    <name type="scientific">freshwater metagenome</name>
    <dbReference type="NCBI Taxonomy" id="449393"/>
    <lineage>
        <taxon>unclassified sequences</taxon>
        <taxon>metagenomes</taxon>
        <taxon>ecological metagenomes</taxon>
    </lineage>
</organism>
<name>A0A6J7NS60_9ZZZZ</name>
<dbReference type="SUPFAM" id="SSF51412">
    <property type="entry name" value="Inosine monophosphate dehydrogenase (IMPDH)"/>
    <property type="match status" value="1"/>
</dbReference>
<dbReference type="Pfam" id="PF03060">
    <property type="entry name" value="NMO"/>
    <property type="match status" value="2"/>
</dbReference>
<dbReference type="InterPro" id="IPR004136">
    <property type="entry name" value="NMO"/>
</dbReference>
<sequence length="312" mass="33042">MTFNNRVTRMFGVEIPIVQAPMGFIAKPALVSAVANAGAIGLVPGSLGIDEVRDDIRRTRDLTDKPFGVNLPIAFVQDIRIIDMIVEEGIRFVTTSAGSPEKHTKTLKAAGLTVFHVVPSLKGALKAVDSGVDGLVVEGSEGAGFKNPRDVTSMVLLPLIASRVGIPIIAAGGMADGRTMAAAFALGAEGVQMGTRMVATVESPVHQNMKQAVVDAEETDTMMINQHNGRPVRVLRTAATAPFELSNEGNPMALLPQTLEMYQNGDLDSGLPQLGQVAGRIEAIQTAAEIIRQTVEEFESILGSLADSYLRA</sequence>
<dbReference type="AlphaFoldDB" id="A0A6J7NS60"/>
<dbReference type="PANTHER" id="PTHR32332">
    <property type="entry name" value="2-NITROPROPANE DIOXYGENASE"/>
    <property type="match status" value="1"/>
</dbReference>
<keyword evidence="3" id="KW-0560">Oxidoreductase</keyword>
<dbReference type="PANTHER" id="PTHR32332:SF20">
    <property type="entry name" value="2-NITROPROPANE DIOXYGENASE-LIKE PROTEIN"/>
    <property type="match status" value="1"/>
</dbReference>
<dbReference type="Gene3D" id="3.20.20.70">
    <property type="entry name" value="Aldolase class I"/>
    <property type="match status" value="1"/>
</dbReference>
<reference evidence="4" key="1">
    <citation type="submission" date="2020-05" db="EMBL/GenBank/DDBJ databases">
        <authorList>
            <person name="Chiriac C."/>
            <person name="Salcher M."/>
            <person name="Ghai R."/>
            <person name="Kavagutti S V."/>
        </authorList>
    </citation>
    <scope>NUCLEOTIDE SEQUENCE</scope>
</reference>